<evidence type="ECO:0000313" key="13">
    <source>
        <dbReference type="EnsemblMetazoa" id="XP_016655796.1"/>
    </source>
</evidence>
<evidence type="ECO:0000259" key="12">
    <source>
        <dbReference type="PROSITE" id="PS50011"/>
    </source>
</evidence>
<comment type="subcellular location">
    <subcellularLocation>
        <location evidence="2">Endomembrane system</location>
    </subcellularLocation>
    <subcellularLocation>
        <location evidence="1">Membrane</location>
        <topology evidence="1">Single-pass membrane protein</topology>
    </subcellularLocation>
</comment>
<dbReference type="InterPro" id="IPR000719">
    <property type="entry name" value="Prot_kinase_dom"/>
</dbReference>
<feature type="transmembrane region" description="Helical" evidence="11">
    <location>
        <begin position="54"/>
        <end position="76"/>
    </location>
</feature>
<dbReference type="Proteomes" id="UP000007819">
    <property type="component" value="Chromosome A1"/>
</dbReference>
<dbReference type="GO" id="GO:0005886">
    <property type="term" value="C:plasma membrane"/>
    <property type="evidence" value="ECO:0007669"/>
    <property type="project" value="TreeGrafter"/>
</dbReference>
<evidence type="ECO:0000256" key="2">
    <source>
        <dbReference type="ARBA" id="ARBA00004308"/>
    </source>
</evidence>
<protein>
    <recommendedName>
        <fullName evidence="12">Protein kinase domain-containing protein</fullName>
    </recommendedName>
</protein>
<keyword evidence="11" id="KW-0812">Transmembrane</keyword>
<dbReference type="RefSeq" id="XP_016655796.1">
    <property type="nucleotide sequence ID" value="XM_016800307.2"/>
</dbReference>
<dbReference type="InterPro" id="IPR050122">
    <property type="entry name" value="RTK"/>
</dbReference>
<dbReference type="PROSITE" id="PS00107">
    <property type="entry name" value="PROTEIN_KINASE_ATP"/>
    <property type="match status" value="1"/>
</dbReference>
<dbReference type="CDD" id="cd00192">
    <property type="entry name" value="PTKc"/>
    <property type="match status" value="1"/>
</dbReference>
<dbReference type="Gene3D" id="3.30.200.20">
    <property type="entry name" value="Phosphorylase Kinase, domain 1"/>
    <property type="match status" value="1"/>
</dbReference>
<dbReference type="PRINTS" id="PR00109">
    <property type="entry name" value="TYRKINASE"/>
</dbReference>
<dbReference type="GO" id="GO:0004714">
    <property type="term" value="F:transmembrane receptor protein tyrosine kinase activity"/>
    <property type="evidence" value="ECO:0007669"/>
    <property type="project" value="UniProtKB-EC"/>
</dbReference>
<evidence type="ECO:0000256" key="3">
    <source>
        <dbReference type="ARBA" id="ARBA00022679"/>
    </source>
</evidence>
<evidence type="ECO:0000256" key="10">
    <source>
        <dbReference type="PROSITE-ProRule" id="PRU10141"/>
    </source>
</evidence>
<keyword evidence="5" id="KW-0418">Kinase</keyword>
<keyword evidence="4 10" id="KW-0547">Nucleotide-binding</keyword>
<evidence type="ECO:0000256" key="8">
    <source>
        <dbReference type="ARBA" id="ARBA00023137"/>
    </source>
</evidence>
<evidence type="ECO:0000256" key="7">
    <source>
        <dbReference type="ARBA" id="ARBA00023136"/>
    </source>
</evidence>
<dbReference type="InterPro" id="IPR011009">
    <property type="entry name" value="Kinase-like_dom_sf"/>
</dbReference>
<dbReference type="PROSITE" id="PS00109">
    <property type="entry name" value="PROTEIN_KINASE_TYR"/>
    <property type="match status" value="1"/>
</dbReference>
<feature type="binding site" evidence="10">
    <location>
        <position position="126"/>
    </location>
    <ligand>
        <name>ATP</name>
        <dbReference type="ChEBI" id="CHEBI:30616"/>
    </ligand>
</feature>
<accession>A0A8R2D191</accession>
<dbReference type="EnsemblMetazoa" id="XM_016800307.2">
    <property type="protein sequence ID" value="XP_016655796.1"/>
    <property type="gene ID" value="LOC100163782"/>
</dbReference>
<dbReference type="PROSITE" id="PS50011">
    <property type="entry name" value="PROTEIN_KINASE_DOM"/>
    <property type="match status" value="1"/>
</dbReference>
<evidence type="ECO:0000256" key="6">
    <source>
        <dbReference type="ARBA" id="ARBA00022840"/>
    </source>
</evidence>
<dbReference type="InterPro" id="IPR017441">
    <property type="entry name" value="Protein_kinase_ATP_BS"/>
</dbReference>
<sequence length="364" mass="41422">MINNCVVDGMAERTTVSVPTRSVTGSNFDTGCFSLWAEEEDANEDAGFNNIWKFGIFTAIIIAIIILIIVLIKLFLNQQQLINKWEFPIENLTFGKCLGEGAFGVAVMATAIGLINKNVETKVAVKMLKDDHRNYEDILDFKSEIDFMKKMGNHNNITTILGSYEQDGSPCAIIEFASKGNILNFLNSMNPRASEKELLLYANQVAQGMEYMHDKNLIHRDLAGRNILVTEKHNKIIMKIADFGLARDIGKEGYYIEDRHALNPRWIAPESVNDNIFTFKSDVWTYGVLLWEIFTYGKAPDYIPLSHLSAGKRLDQPLDCSAVIYMIMLSCWDIIPEKRPTFQELVKRIEQILSSSREYLKLVW</sequence>
<name>A0A8R2D191_ACYPI</name>
<dbReference type="GO" id="GO:0048468">
    <property type="term" value="P:cell development"/>
    <property type="evidence" value="ECO:0007669"/>
    <property type="project" value="UniProtKB-ARBA"/>
</dbReference>
<comment type="catalytic activity">
    <reaction evidence="9">
        <text>L-tyrosyl-[protein] + ATP = O-phospho-L-tyrosyl-[protein] + ADP + H(+)</text>
        <dbReference type="Rhea" id="RHEA:10596"/>
        <dbReference type="Rhea" id="RHEA-COMP:10136"/>
        <dbReference type="Rhea" id="RHEA-COMP:20101"/>
        <dbReference type="ChEBI" id="CHEBI:15378"/>
        <dbReference type="ChEBI" id="CHEBI:30616"/>
        <dbReference type="ChEBI" id="CHEBI:46858"/>
        <dbReference type="ChEBI" id="CHEBI:61978"/>
        <dbReference type="ChEBI" id="CHEBI:456216"/>
        <dbReference type="EC" id="2.7.10.1"/>
    </reaction>
</comment>
<dbReference type="AlphaFoldDB" id="A0A8R2D191"/>
<keyword evidence="6 10" id="KW-0067">ATP-binding</keyword>
<keyword evidence="8" id="KW-0829">Tyrosine-protein kinase</keyword>
<evidence type="ECO:0000256" key="11">
    <source>
        <dbReference type="SAM" id="Phobius"/>
    </source>
</evidence>
<dbReference type="GO" id="GO:0051130">
    <property type="term" value="P:positive regulation of cellular component organization"/>
    <property type="evidence" value="ECO:0007669"/>
    <property type="project" value="UniProtKB-ARBA"/>
</dbReference>
<dbReference type="Pfam" id="PF07714">
    <property type="entry name" value="PK_Tyr_Ser-Thr"/>
    <property type="match status" value="1"/>
</dbReference>
<dbReference type="GO" id="GO:0050793">
    <property type="term" value="P:regulation of developmental process"/>
    <property type="evidence" value="ECO:0007669"/>
    <property type="project" value="UniProtKB-ARBA"/>
</dbReference>
<dbReference type="GO" id="GO:0030182">
    <property type="term" value="P:neuron differentiation"/>
    <property type="evidence" value="ECO:0007669"/>
    <property type="project" value="UniProtKB-ARBA"/>
</dbReference>
<dbReference type="GO" id="GO:0043235">
    <property type="term" value="C:receptor complex"/>
    <property type="evidence" value="ECO:0007669"/>
    <property type="project" value="TreeGrafter"/>
</dbReference>
<keyword evidence="3" id="KW-0808">Transferase</keyword>
<dbReference type="GO" id="GO:0005524">
    <property type="term" value="F:ATP binding"/>
    <property type="evidence" value="ECO:0007669"/>
    <property type="project" value="UniProtKB-UniRule"/>
</dbReference>
<evidence type="ECO:0000256" key="1">
    <source>
        <dbReference type="ARBA" id="ARBA00004167"/>
    </source>
</evidence>
<dbReference type="GO" id="GO:0007169">
    <property type="term" value="P:cell surface receptor protein tyrosine kinase signaling pathway"/>
    <property type="evidence" value="ECO:0007669"/>
    <property type="project" value="TreeGrafter"/>
</dbReference>
<dbReference type="OrthoDB" id="6606614at2759"/>
<dbReference type="InterPro" id="IPR001245">
    <property type="entry name" value="Ser-Thr/Tyr_kinase_cat_dom"/>
</dbReference>
<keyword evidence="7 11" id="KW-0472">Membrane</keyword>
<keyword evidence="11" id="KW-1133">Transmembrane helix</keyword>
<organism evidence="13 14">
    <name type="scientific">Acyrthosiphon pisum</name>
    <name type="common">Pea aphid</name>
    <dbReference type="NCBI Taxonomy" id="7029"/>
    <lineage>
        <taxon>Eukaryota</taxon>
        <taxon>Metazoa</taxon>
        <taxon>Ecdysozoa</taxon>
        <taxon>Arthropoda</taxon>
        <taxon>Hexapoda</taxon>
        <taxon>Insecta</taxon>
        <taxon>Pterygota</taxon>
        <taxon>Neoptera</taxon>
        <taxon>Paraneoptera</taxon>
        <taxon>Hemiptera</taxon>
        <taxon>Sternorrhyncha</taxon>
        <taxon>Aphidomorpha</taxon>
        <taxon>Aphidoidea</taxon>
        <taxon>Aphididae</taxon>
        <taxon>Macrosiphini</taxon>
        <taxon>Acyrthosiphon</taxon>
    </lineage>
</organism>
<reference evidence="14" key="1">
    <citation type="submission" date="2010-06" db="EMBL/GenBank/DDBJ databases">
        <authorList>
            <person name="Jiang H."/>
            <person name="Abraham K."/>
            <person name="Ali S."/>
            <person name="Alsbrooks S.L."/>
            <person name="Anim B.N."/>
            <person name="Anosike U.S."/>
            <person name="Attaway T."/>
            <person name="Bandaranaike D.P."/>
            <person name="Battles P.K."/>
            <person name="Bell S.N."/>
            <person name="Bell A.V."/>
            <person name="Beltran B."/>
            <person name="Bickham C."/>
            <person name="Bustamante Y."/>
            <person name="Caleb T."/>
            <person name="Canada A."/>
            <person name="Cardenas V."/>
            <person name="Carter K."/>
            <person name="Chacko J."/>
            <person name="Chandrabose M.N."/>
            <person name="Chavez D."/>
            <person name="Chavez A."/>
            <person name="Chen L."/>
            <person name="Chu H.-S."/>
            <person name="Claassen K.J."/>
            <person name="Cockrell R."/>
            <person name="Collins M."/>
            <person name="Cooper J.A."/>
            <person name="Cree A."/>
            <person name="Curry S.M."/>
            <person name="Da Y."/>
            <person name="Dao M.D."/>
            <person name="Das B."/>
            <person name="Davila M.-L."/>
            <person name="Davy-Carroll L."/>
            <person name="Denson S."/>
            <person name="Dinh H."/>
            <person name="Ebong V.E."/>
            <person name="Edwards J.R."/>
            <person name="Egan A."/>
            <person name="El-Daye J."/>
            <person name="Escobedo L."/>
            <person name="Fernandez S."/>
            <person name="Fernando P.R."/>
            <person name="Flagg N."/>
            <person name="Forbes L.D."/>
            <person name="Fowler R.G."/>
            <person name="Fu Q."/>
            <person name="Gabisi R.A."/>
            <person name="Ganer J."/>
            <person name="Garbino Pronczuk A."/>
            <person name="Garcia R.M."/>
            <person name="Garner T."/>
            <person name="Garrett T.E."/>
            <person name="Gonzalez D.A."/>
            <person name="Hamid H."/>
            <person name="Hawkins E.S."/>
            <person name="Hirani K."/>
            <person name="Hogues M.E."/>
            <person name="Hollins B."/>
            <person name="Hsiao C.-H."/>
            <person name="Jabil R."/>
            <person name="James M.L."/>
            <person name="Jhangiani S.N."/>
            <person name="Johnson B."/>
            <person name="Johnson Q."/>
            <person name="Joshi V."/>
            <person name="Kalu J.B."/>
            <person name="Kam C."/>
            <person name="Kashfia A."/>
            <person name="Keebler J."/>
            <person name="Kisamo H."/>
            <person name="Kovar C.L."/>
            <person name="Lago L.A."/>
            <person name="Lai C.-Y."/>
            <person name="Laidlaw J."/>
            <person name="Lara F."/>
            <person name="Le T.-K."/>
            <person name="Lee S.L."/>
            <person name="Legall F.H."/>
            <person name="Lemon S.J."/>
            <person name="Lewis L.R."/>
            <person name="Li B."/>
            <person name="Liu Y."/>
            <person name="Liu Y.-S."/>
            <person name="Lopez J."/>
            <person name="Lozado R.J."/>
            <person name="Lu J."/>
            <person name="Madu R.C."/>
            <person name="Maheshwari M."/>
            <person name="Maheshwari R."/>
            <person name="Malloy K."/>
            <person name="Martinez E."/>
            <person name="Mathew T."/>
            <person name="Mercado I.C."/>
            <person name="Mercado C."/>
            <person name="Meyer B."/>
            <person name="Montgomery K."/>
            <person name="Morgan M.B."/>
            <person name="Munidasa M."/>
            <person name="Nazareth L.V."/>
            <person name="Nelson J."/>
            <person name="Ng B.M."/>
            <person name="Nguyen N.B."/>
            <person name="Nguyen P.Q."/>
            <person name="Nguyen T."/>
            <person name="Obregon M."/>
            <person name="Okwuonu G.O."/>
            <person name="Onwere C.G."/>
            <person name="Orozco G."/>
            <person name="Parra A."/>
            <person name="Patel S."/>
            <person name="Patil S."/>
            <person name="Perez A."/>
            <person name="Perez Y."/>
            <person name="Pham C."/>
            <person name="Primus E.L."/>
            <person name="Pu L.-L."/>
            <person name="Puazo M."/>
            <person name="Qin X."/>
            <person name="Quiroz J.B."/>
            <person name="Reese J."/>
            <person name="Richards S."/>
            <person name="Rives C.M."/>
            <person name="Robberts R."/>
            <person name="Ruiz S.J."/>
            <person name="Ruiz M.J."/>
            <person name="Santibanez J."/>
            <person name="Schneider B.W."/>
            <person name="Sisson I."/>
            <person name="Smith M."/>
            <person name="Sodergren E."/>
            <person name="Song X.-Z."/>
            <person name="Song B.B."/>
            <person name="Summersgill H."/>
            <person name="Thelus R."/>
            <person name="Thornton R.D."/>
            <person name="Trejos Z.Y."/>
            <person name="Usmani K."/>
            <person name="Vattathil S."/>
            <person name="Villasana D."/>
            <person name="Walker D.L."/>
            <person name="Wang S."/>
            <person name="Wang K."/>
            <person name="White C.S."/>
            <person name="Williams A.C."/>
            <person name="Williamson J."/>
            <person name="Wilson K."/>
            <person name="Woghiren I.O."/>
            <person name="Woodworth J.R."/>
            <person name="Worley K.C."/>
            <person name="Wright R.A."/>
            <person name="Wu W."/>
            <person name="Young L."/>
            <person name="Zhang L."/>
            <person name="Zhang J."/>
            <person name="Zhu Y."/>
            <person name="Muzny D.M."/>
            <person name="Weinstock G."/>
            <person name="Gibbs R.A."/>
        </authorList>
    </citation>
    <scope>NUCLEOTIDE SEQUENCE [LARGE SCALE GENOMIC DNA]</scope>
    <source>
        <strain evidence="14">LSR1</strain>
    </source>
</reference>
<dbReference type="FunFam" id="1.10.510.10:FF:001512">
    <property type="entry name" value="Receptor tyrosine-protein kinase erbB-2"/>
    <property type="match status" value="1"/>
</dbReference>
<dbReference type="GO" id="GO:0012505">
    <property type="term" value="C:endomembrane system"/>
    <property type="evidence" value="ECO:0007669"/>
    <property type="project" value="UniProtKB-SubCell"/>
</dbReference>
<keyword evidence="14" id="KW-1185">Reference proteome</keyword>
<proteinExistence type="predicted"/>
<reference evidence="13" key="2">
    <citation type="submission" date="2022-06" db="UniProtKB">
        <authorList>
            <consortium name="EnsemblMetazoa"/>
        </authorList>
    </citation>
    <scope>IDENTIFICATION</scope>
</reference>
<evidence type="ECO:0000256" key="9">
    <source>
        <dbReference type="ARBA" id="ARBA00051243"/>
    </source>
</evidence>
<dbReference type="PANTHER" id="PTHR24416:SF600">
    <property type="entry name" value="PDGF- AND VEGF-RECEPTOR RELATED, ISOFORM J"/>
    <property type="match status" value="1"/>
</dbReference>
<evidence type="ECO:0000256" key="5">
    <source>
        <dbReference type="ARBA" id="ARBA00022777"/>
    </source>
</evidence>
<dbReference type="InterPro" id="IPR008266">
    <property type="entry name" value="Tyr_kinase_AS"/>
</dbReference>
<dbReference type="Gene3D" id="1.10.510.10">
    <property type="entry name" value="Transferase(Phosphotransferase) domain 1"/>
    <property type="match status" value="1"/>
</dbReference>
<dbReference type="SMART" id="SM00219">
    <property type="entry name" value="TyrKc"/>
    <property type="match status" value="1"/>
</dbReference>
<feature type="domain" description="Protein kinase" evidence="12">
    <location>
        <begin position="92"/>
        <end position="353"/>
    </location>
</feature>
<dbReference type="InterPro" id="IPR020635">
    <property type="entry name" value="Tyr_kinase_cat_dom"/>
</dbReference>
<evidence type="ECO:0000256" key="4">
    <source>
        <dbReference type="ARBA" id="ARBA00022741"/>
    </source>
</evidence>
<evidence type="ECO:0000313" key="14">
    <source>
        <dbReference type="Proteomes" id="UP000007819"/>
    </source>
</evidence>
<dbReference type="GeneID" id="100163782"/>
<dbReference type="SUPFAM" id="SSF56112">
    <property type="entry name" value="Protein kinase-like (PK-like)"/>
    <property type="match status" value="1"/>
</dbReference>
<dbReference type="PANTHER" id="PTHR24416">
    <property type="entry name" value="TYROSINE-PROTEIN KINASE RECEPTOR"/>
    <property type="match status" value="1"/>
</dbReference>